<keyword evidence="4" id="KW-1185">Reference proteome</keyword>
<organism evidence="3 4">
    <name type="scientific">Rhodotorula taiwanensis</name>
    <dbReference type="NCBI Taxonomy" id="741276"/>
    <lineage>
        <taxon>Eukaryota</taxon>
        <taxon>Fungi</taxon>
        <taxon>Dikarya</taxon>
        <taxon>Basidiomycota</taxon>
        <taxon>Pucciniomycotina</taxon>
        <taxon>Microbotryomycetes</taxon>
        <taxon>Sporidiobolales</taxon>
        <taxon>Sporidiobolaceae</taxon>
        <taxon>Rhodotorula</taxon>
    </lineage>
</organism>
<feature type="region of interest" description="Disordered" evidence="1">
    <location>
        <begin position="394"/>
        <end position="435"/>
    </location>
</feature>
<comment type="caution">
    <text evidence="3">The sequence shown here is derived from an EMBL/GenBank/DDBJ whole genome shotgun (WGS) entry which is preliminary data.</text>
</comment>
<keyword evidence="2" id="KW-1133">Transmembrane helix</keyword>
<feature type="transmembrane region" description="Helical" evidence="2">
    <location>
        <begin position="180"/>
        <end position="205"/>
    </location>
</feature>
<dbReference type="Proteomes" id="UP000237144">
    <property type="component" value="Unassembled WGS sequence"/>
</dbReference>
<keyword evidence="2" id="KW-0812">Transmembrane</keyword>
<evidence type="ECO:0000313" key="3">
    <source>
        <dbReference type="EMBL" id="POY72608.1"/>
    </source>
</evidence>
<feature type="transmembrane region" description="Helical" evidence="2">
    <location>
        <begin position="82"/>
        <end position="103"/>
    </location>
</feature>
<name>A0A2S5B764_9BASI</name>
<dbReference type="OrthoDB" id="2524570at2759"/>
<dbReference type="AlphaFoldDB" id="A0A2S5B764"/>
<evidence type="ECO:0000313" key="4">
    <source>
        <dbReference type="Proteomes" id="UP000237144"/>
    </source>
</evidence>
<feature type="transmembrane region" description="Helical" evidence="2">
    <location>
        <begin position="52"/>
        <end position="70"/>
    </location>
</feature>
<feature type="transmembrane region" description="Helical" evidence="2">
    <location>
        <begin position="300"/>
        <end position="318"/>
    </location>
</feature>
<evidence type="ECO:0000256" key="2">
    <source>
        <dbReference type="SAM" id="Phobius"/>
    </source>
</evidence>
<keyword evidence="2" id="KW-0472">Membrane</keyword>
<feature type="transmembrane region" description="Helical" evidence="2">
    <location>
        <begin position="266"/>
        <end position="288"/>
    </location>
</feature>
<protein>
    <submittedName>
        <fullName evidence="3">Uncharacterized protein</fullName>
    </submittedName>
</protein>
<gene>
    <name evidence="3" type="ORF">BMF94_4436</name>
</gene>
<feature type="transmembrane region" description="Helical" evidence="2">
    <location>
        <begin position="225"/>
        <end position="245"/>
    </location>
</feature>
<sequence>MSSPADETGLLAPQWVANYALGAWNTTAGICVSGADVLTGTEAGPAQIGYTGQIWLLGVFTTAFSAYGLRGELRRHRALGRLALWLVFGLNWAFTGLCVYESYVSAGKESLPRDGLVHGKAFRAKALPDAVSQNRTVVAIASGDIAWQFLPVLSGLTGVVTQAFLTSHALALIPSMRLRYVFCCCMGVLIAAQTTGFVAACVKGIYYVTGRDPNDDLSYNRSLALWLWTSAAADVLISLVCSLSIRERLHGYTKETDTILVKLVVICFRTAAYTSLMSPVGAIVATAFRNDFDLRSFTGFVFWLCTPGLYGIALFTFSRSSRRVVDRRPATSEVTDTQPVIRVERKGHAFGAGSSWRSHRIEQCNGGGSAASGGGGVGRPLAIRVDCERVISVDEPEEDLGGPRGDSCDASASSAGHGHTLKPPALPRPAVLDAV</sequence>
<dbReference type="EMBL" id="PJQD01000048">
    <property type="protein sequence ID" value="POY72608.1"/>
    <property type="molecule type" value="Genomic_DNA"/>
</dbReference>
<evidence type="ECO:0000256" key="1">
    <source>
        <dbReference type="SAM" id="MobiDB-lite"/>
    </source>
</evidence>
<feature type="transmembrane region" description="Helical" evidence="2">
    <location>
        <begin position="152"/>
        <end position="173"/>
    </location>
</feature>
<reference evidence="3 4" key="1">
    <citation type="journal article" date="2018" name="Front. Microbiol.">
        <title>Prospects for Fungal Bioremediation of Acidic Radioactive Waste Sites: Characterization and Genome Sequence of Rhodotorula taiwanensis MD1149.</title>
        <authorList>
            <person name="Tkavc R."/>
            <person name="Matrosova V.Y."/>
            <person name="Grichenko O.E."/>
            <person name="Gostincar C."/>
            <person name="Volpe R.P."/>
            <person name="Klimenkova P."/>
            <person name="Gaidamakova E.K."/>
            <person name="Zhou C.E."/>
            <person name="Stewart B.J."/>
            <person name="Lyman M.G."/>
            <person name="Malfatti S.A."/>
            <person name="Rubinfeld B."/>
            <person name="Courtot M."/>
            <person name="Singh J."/>
            <person name="Dalgard C.L."/>
            <person name="Hamilton T."/>
            <person name="Frey K.G."/>
            <person name="Gunde-Cimerman N."/>
            <person name="Dugan L."/>
            <person name="Daly M.J."/>
        </authorList>
    </citation>
    <scope>NUCLEOTIDE SEQUENCE [LARGE SCALE GENOMIC DNA]</scope>
    <source>
        <strain evidence="3 4">MD1149</strain>
    </source>
</reference>
<proteinExistence type="predicted"/>
<accession>A0A2S5B764</accession>